<name>A0A918XR26_9PROT</name>
<feature type="transmembrane region" description="Helical" evidence="2">
    <location>
        <begin position="112"/>
        <end position="134"/>
    </location>
</feature>
<evidence type="ECO:0000313" key="3">
    <source>
        <dbReference type="EMBL" id="GHD48691.1"/>
    </source>
</evidence>
<comment type="caution">
    <text evidence="3">The sequence shown here is derived from an EMBL/GenBank/DDBJ whole genome shotgun (WGS) entry which is preliminary data.</text>
</comment>
<keyword evidence="4" id="KW-1185">Reference proteome</keyword>
<accession>A0A918XR26</accession>
<dbReference type="RefSeq" id="WP_189988945.1">
    <property type="nucleotide sequence ID" value="NZ_BMZS01000004.1"/>
</dbReference>
<reference evidence="3" key="2">
    <citation type="submission" date="2020-09" db="EMBL/GenBank/DDBJ databases">
        <authorList>
            <person name="Sun Q."/>
            <person name="Kim S."/>
        </authorList>
    </citation>
    <scope>NUCLEOTIDE SEQUENCE</scope>
    <source>
        <strain evidence="3">KCTC 42651</strain>
    </source>
</reference>
<dbReference type="AlphaFoldDB" id="A0A918XR26"/>
<feature type="transmembrane region" description="Helical" evidence="2">
    <location>
        <begin position="30"/>
        <end position="54"/>
    </location>
</feature>
<keyword evidence="2" id="KW-0812">Transmembrane</keyword>
<feature type="transmembrane region" description="Helical" evidence="2">
    <location>
        <begin position="78"/>
        <end position="103"/>
    </location>
</feature>
<dbReference type="Proteomes" id="UP000630353">
    <property type="component" value="Unassembled WGS sequence"/>
</dbReference>
<feature type="region of interest" description="Disordered" evidence="1">
    <location>
        <begin position="1"/>
        <end position="21"/>
    </location>
</feature>
<reference evidence="3" key="1">
    <citation type="journal article" date="2014" name="Int. J. Syst. Evol. Microbiol.">
        <title>Complete genome sequence of Corynebacterium casei LMG S-19264T (=DSM 44701T), isolated from a smear-ripened cheese.</title>
        <authorList>
            <consortium name="US DOE Joint Genome Institute (JGI-PGF)"/>
            <person name="Walter F."/>
            <person name="Albersmeier A."/>
            <person name="Kalinowski J."/>
            <person name="Ruckert C."/>
        </authorList>
    </citation>
    <scope>NUCLEOTIDE SEQUENCE</scope>
    <source>
        <strain evidence="3">KCTC 42651</strain>
    </source>
</reference>
<evidence type="ECO:0000256" key="1">
    <source>
        <dbReference type="SAM" id="MobiDB-lite"/>
    </source>
</evidence>
<sequence length="146" mass="16213">MSDGRSRVGPPEPPGATPTRRRARYKPWTAAIVLLCPVLFLLVLDAAALVQAFLDPESTCWLKPLKESGGKVLFPFEIHLLFFSATLPFWAPVIVLLAAMFWYVEWIRLGELAAVVAVAAVVLYLTGVDFAWMVELYDARFRSACG</sequence>
<keyword evidence="2" id="KW-1133">Transmembrane helix</keyword>
<organism evidence="3 4">
    <name type="scientific">Thalassobaculum fulvum</name>
    <dbReference type="NCBI Taxonomy" id="1633335"/>
    <lineage>
        <taxon>Bacteria</taxon>
        <taxon>Pseudomonadati</taxon>
        <taxon>Pseudomonadota</taxon>
        <taxon>Alphaproteobacteria</taxon>
        <taxon>Rhodospirillales</taxon>
        <taxon>Thalassobaculaceae</taxon>
        <taxon>Thalassobaculum</taxon>
    </lineage>
</organism>
<keyword evidence="2" id="KW-0472">Membrane</keyword>
<dbReference type="EMBL" id="BMZS01000004">
    <property type="protein sequence ID" value="GHD48691.1"/>
    <property type="molecule type" value="Genomic_DNA"/>
</dbReference>
<protein>
    <submittedName>
        <fullName evidence="3">Uncharacterized protein</fullName>
    </submittedName>
</protein>
<proteinExistence type="predicted"/>
<evidence type="ECO:0000256" key="2">
    <source>
        <dbReference type="SAM" id="Phobius"/>
    </source>
</evidence>
<evidence type="ECO:0000313" key="4">
    <source>
        <dbReference type="Proteomes" id="UP000630353"/>
    </source>
</evidence>
<gene>
    <name evidence="3" type="ORF">GCM10017083_20050</name>
</gene>